<reference evidence="2 3" key="1">
    <citation type="submission" date="2018-11" db="EMBL/GenBank/DDBJ databases">
        <title>Erythrobacter spongiae sp. nov., isolated from a marine sponge.</title>
        <authorList>
            <person name="Zhuang L."/>
            <person name="Luo L."/>
        </authorList>
    </citation>
    <scope>NUCLEOTIDE SEQUENCE [LARGE SCALE GENOMIC DNA]</scope>
    <source>
        <strain evidence="2 3">HN-E23</strain>
    </source>
</reference>
<evidence type="ECO:0000259" key="1">
    <source>
        <dbReference type="SMART" id="SM00091"/>
    </source>
</evidence>
<evidence type="ECO:0000313" key="2">
    <source>
        <dbReference type="EMBL" id="RPF71775.1"/>
    </source>
</evidence>
<dbReference type="SUPFAM" id="SSF46689">
    <property type="entry name" value="Homeodomain-like"/>
    <property type="match status" value="1"/>
</dbReference>
<dbReference type="Proteomes" id="UP000275232">
    <property type="component" value="Unassembled WGS sequence"/>
</dbReference>
<dbReference type="Gene3D" id="1.10.10.60">
    <property type="entry name" value="Homeodomain-like"/>
    <property type="match status" value="1"/>
</dbReference>
<dbReference type="GO" id="GO:0043565">
    <property type="term" value="F:sequence-specific DNA binding"/>
    <property type="evidence" value="ECO:0007669"/>
    <property type="project" value="InterPro"/>
</dbReference>
<evidence type="ECO:0000313" key="3">
    <source>
        <dbReference type="Proteomes" id="UP000275232"/>
    </source>
</evidence>
<dbReference type="RefSeq" id="WP_123880531.1">
    <property type="nucleotide sequence ID" value="NZ_RPFZ01000001.1"/>
</dbReference>
<dbReference type="Gene3D" id="3.30.450.20">
    <property type="entry name" value="PAS domain"/>
    <property type="match status" value="3"/>
</dbReference>
<dbReference type="AlphaFoldDB" id="A0A3N5DLT5"/>
<dbReference type="InterPro" id="IPR002197">
    <property type="entry name" value="HTH_Fis"/>
</dbReference>
<dbReference type="PRINTS" id="PR01590">
    <property type="entry name" value="HTHFIS"/>
</dbReference>
<proteinExistence type="predicted"/>
<keyword evidence="3" id="KW-1185">Reference proteome</keyword>
<dbReference type="SUPFAM" id="SSF55785">
    <property type="entry name" value="PYP-like sensor domain (PAS domain)"/>
    <property type="match status" value="2"/>
</dbReference>
<feature type="domain" description="PAS" evidence="1">
    <location>
        <begin position="273"/>
        <end position="342"/>
    </location>
</feature>
<organism evidence="2 3">
    <name type="scientific">Aurantiacibacter spongiae</name>
    <dbReference type="NCBI Taxonomy" id="2488860"/>
    <lineage>
        <taxon>Bacteria</taxon>
        <taxon>Pseudomonadati</taxon>
        <taxon>Pseudomonadota</taxon>
        <taxon>Alphaproteobacteria</taxon>
        <taxon>Sphingomonadales</taxon>
        <taxon>Erythrobacteraceae</taxon>
        <taxon>Aurantiacibacter</taxon>
    </lineage>
</organism>
<name>A0A3N5DLT5_9SPHN</name>
<dbReference type="InterPro" id="IPR009057">
    <property type="entry name" value="Homeodomain-like_sf"/>
</dbReference>
<feature type="domain" description="PAS" evidence="1">
    <location>
        <begin position="156"/>
        <end position="223"/>
    </location>
</feature>
<dbReference type="SMART" id="SM00091">
    <property type="entry name" value="PAS"/>
    <property type="match status" value="2"/>
</dbReference>
<dbReference type="InterPro" id="IPR000014">
    <property type="entry name" value="PAS"/>
</dbReference>
<dbReference type="EMBL" id="RPFZ01000001">
    <property type="protein sequence ID" value="RPF71775.1"/>
    <property type="molecule type" value="Genomic_DNA"/>
</dbReference>
<accession>A0A3N5DLT5</accession>
<dbReference type="Pfam" id="PF02954">
    <property type="entry name" value="HTH_8"/>
    <property type="match status" value="1"/>
</dbReference>
<dbReference type="CDD" id="cd00130">
    <property type="entry name" value="PAS"/>
    <property type="match status" value="1"/>
</dbReference>
<gene>
    <name evidence="2" type="ORF">EG799_09210</name>
</gene>
<dbReference type="InterPro" id="IPR035965">
    <property type="entry name" value="PAS-like_dom_sf"/>
</dbReference>
<dbReference type="OrthoDB" id="5499170at2"/>
<sequence>MAKLRDFQSPIELLGRESADFFGRLLAMVSDVALVCDSRTGAILDFANGNPDLARVLSQMDGNDAGRPIYELVTRESQGKVRDLMLGNASEKWRQINFAVEDGPDIPVAFRSLCLQDNLVLLAGREDAQLVKAQRRFADAQRKLELTFSRLRDADKRYKSLLNLLDIAVLTVEGPMNRIEELSDEAAGILGGDARKLQGRPLLDFVADADQDEFGTGLEKIRGGGRAVEARITLKNGASSLVRASPFQSGPGWHILVHFLTQGAVHRTREQDKFAFDLLAKLPYGAVFTDRDLVIQRSNEALASLVGLGTPSALVGHVLDEILGTRGLDTAIMAAELRDHGSFHNFLSALASRSGDPIEVDVDGACTMLEDDERFCFLIRPRRPMTADGDGRGGPGPPDLDVQDRVGRMPLKAIVRQTTDAIEKTAIERALDLTGNNRAAAAEMLGVSRQNLYDKIERYGVGNTPDKQNRST</sequence>
<comment type="caution">
    <text evidence="2">The sequence shown here is derived from an EMBL/GenBank/DDBJ whole genome shotgun (WGS) entry which is preliminary data.</text>
</comment>
<protein>
    <submittedName>
        <fullName evidence="2">PAS domain-containing protein</fullName>
    </submittedName>
</protein>